<keyword evidence="6 9" id="KW-0408">Iron</keyword>
<keyword evidence="2 9" id="KW-1003">Cell membrane</keyword>
<dbReference type="CDD" id="cd01042">
    <property type="entry name" value="DMQH"/>
    <property type="match status" value="1"/>
</dbReference>
<dbReference type="HAMAP" id="MF_01658">
    <property type="entry name" value="COQ7"/>
    <property type="match status" value="1"/>
</dbReference>
<reference evidence="10 11" key="1">
    <citation type="submission" date="2017-02" db="EMBL/GenBank/DDBJ databases">
        <title>Whole genome sequencing of Metallibacterium scheffleri DSM 24874 (T).</title>
        <authorList>
            <person name="Kumar S."/>
            <person name="Patil P."/>
            <person name="Patil P.B."/>
        </authorList>
    </citation>
    <scope>NUCLEOTIDE SEQUENCE [LARGE SCALE GENOMIC DNA]</scope>
    <source>
        <strain evidence="10 11">DSM 24874</strain>
    </source>
</reference>
<feature type="binding site" evidence="9">
    <location>
        <position position="179"/>
    </location>
    <ligand>
        <name>Fe cation</name>
        <dbReference type="ChEBI" id="CHEBI:24875"/>
        <label>2</label>
    </ligand>
</feature>
<dbReference type="UniPathway" id="UPA00232"/>
<comment type="pathway">
    <text evidence="1 9">Cofactor biosynthesis; ubiquinone biosynthesis.</text>
</comment>
<dbReference type="GO" id="GO:0005886">
    <property type="term" value="C:plasma membrane"/>
    <property type="evidence" value="ECO:0007669"/>
    <property type="project" value="UniProtKB-SubCell"/>
</dbReference>
<keyword evidence="10" id="KW-0830">Ubiquinone</keyword>
<accession>A0A4V3USP5</accession>
<dbReference type="GO" id="GO:0006744">
    <property type="term" value="P:ubiquinone biosynthetic process"/>
    <property type="evidence" value="ECO:0007669"/>
    <property type="project" value="UniProtKB-UniRule"/>
</dbReference>
<evidence type="ECO:0000256" key="9">
    <source>
        <dbReference type="HAMAP-Rule" id="MF_01658"/>
    </source>
</evidence>
<keyword evidence="3 9" id="KW-0831">Ubiquinone biosynthesis</keyword>
<dbReference type="Proteomes" id="UP000307749">
    <property type="component" value="Unassembled WGS sequence"/>
</dbReference>
<evidence type="ECO:0000256" key="2">
    <source>
        <dbReference type="ARBA" id="ARBA00022475"/>
    </source>
</evidence>
<dbReference type="InterPro" id="IPR011566">
    <property type="entry name" value="Ubq_synth_Coq7"/>
</dbReference>
<name>A0A4V3USP5_9GAMM</name>
<evidence type="ECO:0000313" key="10">
    <source>
        <dbReference type="EMBL" id="THD07511.1"/>
    </source>
</evidence>
<keyword evidence="8 9" id="KW-0472">Membrane</keyword>
<feature type="binding site" evidence="9">
    <location>
        <position position="95"/>
    </location>
    <ligand>
        <name>Fe cation</name>
        <dbReference type="ChEBI" id="CHEBI:24875"/>
        <label>1</label>
    </ligand>
</feature>
<evidence type="ECO:0000256" key="7">
    <source>
        <dbReference type="ARBA" id="ARBA00023033"/>
    </source>
</evidence>
<keyword evidence="11" id="KW-1185">Reference proteome</keyword>
<comment type="catalytic activity">
    <reaction evidence="9">
        <text>a 5-methoxy-2-methyl-3-(all-trans-polyprenyl)benzene-1,4-diol + AH2 + O2 = a 3-demethylubiquinol + A + H2O</text>
        <dbReference type="Rhea" id="RHEA:50908"/>
        <dbReference type="Rhea" id="RHEA-COMP:10859"/>
        <dbReference type="Rhea" id="RHEA-COMP:10914"/>
        <dbReference type="ChEBI" id="CHEBI:13193"/>
        <dbReference type="ChEBI" id="CHEBI:15377"/>
        <dbReference type="ChEBI" id="CHEBI:15379"/>
        <dbReference type="ChEBI" id="CHEBI:17499"/>
        <dbReference type="ChEBI" id="CHEBI:84167"/>
        <dbReference type="ChEBI" id="CHEBI:84422"/>
        <dbReference type="EC" id="1.14.99.60"/>
    </reaction>
</comment>
<dbReference type="EMBL" id="MWQO01000060">
    <property type="protein sequence ID" value="THD07511.1"/>
    <property type="molecule type" value="Genomic_DNA"/>
</dbReference>
<dbReference type="GO" id="GO:0008682">
    <property type="term" value="F:3-demethoxyubiquinol 3-hydroxylase activity"/>
    <property type="evidence" value="ECO:0007669"/>
    <property type="project" value="UniProtKB-EC"/>
</dbReference>
<dbReference type="PANTHER" id="PTHR11237:SF4">
    <property type="entry name" value="5-DEMETHOXYUBIQUINONE HYDROXYLASE, MITOCHONDRIAL"/>
    <property type="match status" value="1"/>
</dbReference>
<dbReference type="Pfam" id="PF03232">
    <property type="entry name" value="COQ7"/>
    <property type="match status" value="1"/>
</dbReference>
<dbReference type="RefSeq" id="WP_081126825.1">
    <property type="nucleotide sequence ID" value="NZ_DAHXOC010000014.1"/>
</dbReference>
<dbReference type="InterPro" id="IPR012347">
    <property type="entry name" value="Ferritin-like"/>
</dbReference>
<feature type="binding site" evidence="9">
    <location>
        <position position="176"/>
    </location>
    <ligand>
        <name>Fe cation</name>
        <dbReference type="ChEBI" id="CHEBI:24875"/>
        <label>1</label>
    </ligand>
</feature>
<feature type="binding site" evidence="9">
    <location>
        <position position="92"/>
    </location>
    <ligand>
        <name>Fe cation</name>
        <dbReference type="ChEBI" id="CHEBI:24875"/>
        <label>1</label>
    </ligand>
</feature>
<evidence type="ECO:0000313" key="11">
    <source>
        <dbReference type="Proteomes" id="UP000307749"/>
    </source>
</evidence>
<dbReference type="InterPro" id="IPR009078">
    <property type="entry name" value="Ferritin-like_SF"/>
</dbReference>
<dbReference type="NCBIfam" id="NF033656">
    <property type="entry name" value="DMQ_monoox_COQ7"/>
    <property type="match status" value="1"/>
</dbReference>
<dbReference type="STRING" id="993689.GCA_002077135_01160"/>
<dbReference type="AlphaFoldDB" id="A0A4V3USP5"/>
<comment type="function">
    <text evidence="9">Catalyzes the hydroxylation of 2-nonaprenyl-3-methyl-6-methoxy-1,4-benzoquinol during ubiquinone biosynthesis.</text>
</comment>
<dbReference type="SUPFAM" id="SSF47240">
    <property type="entry name" value="Ferritin-like"/>
    <property type="match status" value="1"/>
</dbReference>
<dbReference type="EC" id="1.14.99.60" evidence="9"/>
<protein>
    <recommendedName>
        <fullName evidence="9">3-demethoxyubiquinol 3-hydroxylase</fullName>
        <shortName evidence="9">DMQ hydroxylase</shortName>
        <ecNumber evidence="9">1.14.99.60</ecNumber>
    </recommendedName>
    <alternativeName>
        <fullName evidence="9">2-nonaprenyl-3-methyl-6-methoxy-1,4-benzoquinol hydroxylase</fullName>
    </alternativeName>
</protein>
<keyword evidence="5 9" id="KW-0560">Oxidoreductase</keyword>
<comment type="similarity">
    <text evidence="9">Belongs to the COQ7 family.</text>
</comment>
<evidence type="ECO:0000256" key="3">
    <source>
        <dbReference type="ARBA" id="ARBA00022688"/>
    </source>
</evidence>
<comment type="cofactor">
    <cofactor evidence="9">
        <name>Fe cation</name>
        <dbReference type="ChEBI" id="CHEBI:24875"/>
    </cofactor>
    <text evidence="9">Binds 2 iron ions per subunit.</text>
</comment>
<dbReference type="OrthoDB" id="5192789at2"/>
<feature type="binding site" evidence="9">
    <location>
        <position position="92"/>
    </location>
    <ligand>
        <name>Fe cation</name>
        <dbReference type="ChEBI" id="CHEBI:24875"/>
        <label>2</label>
    </ligand>
</feature>
<evidence type="ECO:0000256" key="1">
    <source>
        <dbReference type="ARBA" id="ARBA00004749"/>
    </source>
</evidence>
<sequence>MLEPHYTSLDRALIVLNNALDTLGASAAARRSSPAAGLEPAPMSEPERRDVAGLMRINHTGEVCAQALYLGQAALARNATTRAHLLHAADEEADHLAWCGARLRELHSRPSLFNPLWYAGSYVLGALAACAGDGPSLGFVAETERQVEAHLQSHLERLPATDDASRAILEQMKQDEARHARQASAGGGTPLPWPVPRVMRLSATLMKAVAYRI</sequence>
<keyword evidence="7 9" id="KW-0503">Monooxygenase</keyword>
<comment type="subcellular location">
    <subcellularLocation>
        <location evidence="9">Cell membrane</location>
        <topology evidence="9">Peripheral membrane protein</topology>
    </subcellularLocation>
</comment>
<dbReference type="PANTHER" id="PTHR11237">
    <property type="entry name" value="COENZYME Q10 BIOSYNTHESIS PROTEIN 7"/>
    <property type="match status" value="1"/>
</dbReference>
<proteinExistence type="inferred from homology"/>
<evidence type="ECO:0000256" key="8">
    <source>
        <dbReference type="ARBA" id="ARBA00023136"/>
    </source>
</evidence>
<dbReference type="Gene3D" id="1.20.1260.10">
    <property type="match status" value="1"/>
</dbReference>
<dbReference type="InterPro" id="IPR047809">
    <property type="entry name" value="COQ7_proteobact"/>
</dbReference>
<evidence type="ECO:0000256" key="4">
    <source>
        <dbReference type="ARBA" id="ARBA00022723"/>
    </source>
</evidence>
<dbReference type="GO" id="GO:0046872">
    <property type="term" value="F:metal ion binding"/>
    <property type="evidence" value="ECO:0007669"/>
    <property type="project" value="UniProtKB-KW"/>
</dbReference>
<feature type="binding site" evidence="9">
    <location>
        <position position="144"/>
    </location>
    <ligand>
        <name>Fe cation</name>
        <dbReference type="ChEBI" id="CHEBI:24875"/>
        <label>2</label>
    </ligand>
</feature>
<evidence type="ECO:0000256" key="5">
    <source>
        <dbReference type="ARBA" id="ARBA00023002"/>
    </source>
</evidence>
<keyword evidence="4 9" id="KW-0479">Metal-binding</keyword>
<organism evidence="10 11">
    <name type="scientific">Metallibacterium scheffleri</name>
    <dbReference type="NCBI Taxonomy" id="993689"/>
    <lineage>
        <taxon>Bacteria</taxon>
        <taxon>Pseudomonadati</taxon>
        <taxon>Pseudomonadota</taxon>
        <taxon>Gammaproteobacteria</taxon>
        <taxon>Lysobacterales</taxon>
        <taxon>Rhodanobacteraceae</taxon>
        <taxon>Metallibacterium</taxon>
    </lineage>
</organism>
<feature type="binding site" evidence="9">
    <location>
        <position position="62"/>
    </location>
    <ligand>
        <name>Fe cation</name>
        <dbReference type="ChEBI" id="CHEBI:24875"/>
        <label>1</label>
    </ligand>
</feature>
<feature type="binding site" evidence="9">
    <location>
        <position position="176"/>
    </location>
    <ligand>
        <name>Fe cation</name>
        <dbReference type="ChEBI" id="CHEBI:24875"/>
        <label>2</label>
    </ligand>
</feature>
<comment type="caution">
    <text evidence="10">The sequence shown here is derived from an EMBL/GenBank/DDBJ whole genome shotgun (WGS) entry which is preliminary data.</text>
</comment>
<evidence type="ECO:0000256" key="6">
    <source>
        <dbReference type="ARBA" id="ARBA00023004"/>
    </source>
</evidence>
<gene>
    <name evidence="9" type="primary">coq7</name>
    <name evidence="10" type="ORF">B1806_14840</name>
</gene>